<dbReference type="Gene3D" id="2.60.120.10">
    <property type="entry name" value="Jelly Rolls"/>
    <property type="match status" value="1"/>
</dbReference>
<dbReference type="PANTHER" id="PTHR33387:SF3">
    <property type="entry name" value="DUF985 DOMAIN-CONTAINING PROTEIN"/>
    <property type="match status" value="1"/>
</dbReference>
<dbReference type="InterPro" id="IPR011051">
    <property type="entry name" value="RmlC_Cupin_sf"/>
</dbReference>
<comment type="caution">
    <text evidence="2">The sequence shown here is derived from an EMBL/GenBank/DDBJ whole genome shotgun (WGS) entry which is preliminary data.</text>
</comment>
<proteinExistence type="predicted"/>
<protein>
    <submittedName>
        <fullName evidence="2">Cupin domain-containing protein</fullName>
    </submittedName>
</protein>
<dbReference type="SUPFAM" id="SSF51182">
    <property type="entry name" value="RmlC-like cupins"/>
    <property type="match status" value="1"/>
</dbReference>
<name>A0ABN1LC17_9ALTE</name>
<dbReference type="EMBL" id="BAAAFD010000001">
    <property type="protein sequence ID" value="GAA0852211.1"/>
    <property type="molecule type" value="Genomic_DNA"/>
</dbReference>
<dbReference type="InterPro" id="IPR009327">
    <property type="entry name" value="Cupin_DUF985"/>
</dbReference>
<dbReference type="PANTHER" id="PTHR33387">
    <property type="entry name" value="RMLC-LIKE JELLY ROLL FOLD PROTEIN"/>
    <property type="match status" value="1"/>
</dbReference>
<dbReference type="RefSeq" id="WP_343855663.1">
    <property type="nucleotide sequence ID" value="NZ_BAAAFD010000001.1"/>
</dbReference>
<evidence type="ECO:0000313" key="3">
    <source>
        <dbReference type="Proteomes" id="UP001500359"/>
    </source>
</evidence>
<reference evidence="2 3" key="1">
    <citation type="journal article" date="2019" name="Int. J. Syst. Evol. Microbiol.">
        <title>The Global Catalogue of Microorganisms (GCM) 10K type strain sequencing project: providing services to taxonomists for standard genome sequencing and annotation.</title>
        <authorList>
            <consortium name="The Broad Institute Genomics Platform"/>
            <consortium name="The Broad Institute Genome Sequencing Center for Infectious Disease"/>
            <person name="Wu L."/>
            <person name="Ma J."/>
        </authorList>
    </citation>
    <scope>NUCLEOTIDE SEQUENCE [LARGE SCALE GENOMIC DNA]</scope>
    <source>
        <strain evidence="2 3">JCM 15896</strain>
    </source>
</reference>
<keyword evidence="3" id="KW-1185">Reference proteome</keyword>
<evidence type="ECO:0000313" key="2">
    <source>
        <dbReference type="EMBL" id="GAA0852211.1"/>
    </source>
</evidence>
<dbReference type="InterPro" id="IPR039935">
    <property type="entry name" value="YML079W-like"/>
</dbReference>
<accession>A0ABN1LC17</accession>
<organism evidence="2 3">
    <name type="scientific">Aliiglaciecola litoralis</name>
    <dbReference type="NCBI Taxonomy" id="582857"/>
    <lineage>
        <taxon>Bacteria</taxon>
        <taxon>Pseudomonadati</taxon>
        <taxon>Pseudomonadota</taxon>
        <taxon>Gammaproteobacteria</taxon>
        <taxon>Alteromonadales</taxon>
        <taxon>Alteromonadaceae</taxon>
        <taxon>Aliiglaciecola</taxon>
    </lineage>
</organism>
<gene>
    <name evidence="2" type="ORF">GCM10009114_01550</name>
</gene>
<dbReference type="Proteomes" id="UP001500359">
    <property type="component" value="Unassembled WGS sequence"/>
</dbReference>
<dbReference type="CDD" id="cd06121">
    <property type="entry name" value="cupin_YML079wp"/>
    <property type="match status" value="1"/>
</dbReference>
<sequence>MINDAPSITELVEKLGLEPHVEGGYFKQTFKAVDGHVIKTINGDRVTMTSIYYLLTAKSPIGHFHVNTSDIMHYFHAGDPITYYLIHPNGDLETVVLGPDVMAGQKFQLVVKGGVWKASSISKEGVYGYGLIGEAVSPGFEYTDMQLGKTQSLVKRFPQHRKLIEKMTR</sequence>
<feature type="domain" description="DUF985" evidence="1">
    <location>
        <begin position="10"/>
        <end position="147"/>
    </location>
</feature>
<dbReference type="InterPro" id="IPR014710">
    <property type="entry name" value="RmlC-like_jellyroll"/>
</dbReference>
<evidence type="ECO:0000259" key="1">
    <source>
        <dbReference type="Pfam" id="PF06172"/>
    </source>
</evidence>
<dbReference type="Pfam" id="PF06172">
    <property type="entry name" value="Cupin_5"/>
    <property type="match status" value="1"/>
</dbReference>